<proteinExistence type="predicted"/>
<organism evidence="1 2">
    <name type="scientific">Araneus ventricosus</name>
    <name type="common">Orbweaver spider</name>
    <name type="synonym">Epeira ventricosa</name>
    <dbReference type="NCBI Taxonomy" id="182803"/>
    <lineage>
        <taxon>Eukaryota</taxon>
        <taxon>Metazoa</taxon>
        <taxon>Ecdysozoa</taxon>
        <taxon>Arthropoda</taxon>
        <taxon>Chelicerata</taxon>
        <taxon>Arachnida</taxon>
        <taxon>Araneae</taxon>
        <taxon>Araneomorphae</taxon>
        <taxon>Entelegynae</taxon>
        <taxon>Araneoidea</taxon>
        <taxon>Araneidae</taxon>
        <taxon>Araneus</taxon>
    </lineage>
</organism>
<keyword evidence="2" id="KW-1185">Reference proteome</keyword>
<gene>
    <name evidence="1" type="ORF">AVEN_173429_1</name>
</gene>
<reference evidence="1 2" key="1">
    <citation type="journal article" date="2019" name="Sci. Rep.">
        <title>Orb-weaving spider Araneus ventricosus genome elucidates the spidroin gene catalogue.</title>
        <authorList>
            <person name="Kono N."/>
            <person name="Nakamura H."/>
            <person name="Ohtoshi R."/>
            <person name="Moran D.A.P."/>
            <person name="Shinohara A."/>
            <person name="Yoshida Y."/>
            <person name="Fujiwara M."/>
            <person name="Mori M."/>
            <person name="Tomita M."/>
            <person name="Arakawa K."/>
        </authorList>
    </citation>
    <scope>NUCLEOTIDE SEQUENCE [LARGE SCALE GENOMIC DNA]</scope>
</reference>
<dbReference type="EMBL" id="BGPR01014690">
    <property type="protein sequence ID" value="GBN66275.1"/>
    <property type="molecule type" value="Genomic_DNA"/>
</dbReference>
<dbReference type="Proteomes" id="UP000499080">
    <property type="component" value="Unassembled WGS sequence"/>
</dbReference>
<evidence type="ECO:0000313" key="2">
    <source>
        <dbReference type="Proteomes" id="UP000499080"/>
    </source>
</evidence>
<protein>
    <submittedName>
        <fullName evidence="1">Uncharacterized protein</fullName>
    </submittedName>
</protein>
<evidence type="ECO:0000313" key="1">
    <source>
        <dbReference type="EMBL" id="GBN66275.1"/>
    </source>
</evidence>
<name>A0A4Y2QT01_ARAVE</name>
<sequence length="193" mass="22160">MSEGHALLKGGGFMQQSSDREHILQYLAVMQEKQFPTLSAYESLSWSKFVRHILVPCLPRLAYPESKEIDMNQSSAWTREKNSPNAFSDSKELKALYYCHFHQFVKTVFFRRTTKQNLNILMDGEQVINQADKTAMDRGEDSRHDLCKYTFITDNIPFLGEKPPDDQPSGDVYVCGYVIGFIVDASLCNRDIM</sequence>
<comment type="caution">
    <text evidence="1">The sequence shown here is derived from an EMBL/GenBank/DDBJ whole genome shotgun (WGS) entry which is preliminary data.</text>
</comment>
<dbReference type="AlphaFoldDB" id="A0A4Y2QT01"/>
<accession>A0A4Y2QT01</accession>